<reference evidence="5" key="1">
    <citation type="submission" date="2020-01" db="EMBL/GenBank/DDBJ databases">
        <title>'Steroidobacter agaridevorans' sp. nov., agar-degrading bacteria isolated from rhizosphere soils.</title>
        <authorList>
            <person name="Ikenaga M."/>
            <person name="Kataoka M."/>
            <person name="Murouchi A."/>
            <person name="Katsuragi S."/>
            <person name="Sakai M."/>
        </authorList>
    </citation>
    <scope>NUCLEOTIDE SEQUENCE [LARGE SCALE GENOMIC DNA]</scope>
    <source>
        <strain evidence="5">YU21-B</strain>
    </source>
</reference>
<comment type="caution">
    <text evidence="4">The sequence shown here is derived from an EMBL/GenBank/DDBJ whole genome shotgun (WGS) entry which is preliminary data.</text>
</comment>
<keyword evidence="2" id="KW-0285">Flavoprotein</keyword>
<dbReference type="RefSeq" id="WP_161812867.1">
    <property type="nucleotide sequence ID" value="NZ_BLJN01000003.1"/>
</dbReference>
<evidence type="ECO:0000256" key="2">
    <source>
        <dbReference type="ARBA" id="ARBA00022643"/>
    </source>
</evidence>
<dbReference type="InterPro" id="IPR005025">
    <property type="entry name" value="FMN_Rdtase-like_dom"/>
</dbReference>
<dbReference type="EMBL" id="BLJN01000003">
    <property type="protein sequence ID" value="GFE81182.1"/>
    <property type="molecule type" value="Genomic_DNA"/>
</dbReference>
<dbReference type="SUPFAM" id="SSF52218">
    <property type="entry name" value="Flavoproteins"/>
    <property type="match status" value="1"/>
</dbReference>
<keyword evidence="5" id="KW-1185">Reference proteome</keyword>
<gene>
    <name evidence="4" type="ORF">GCM10011487_31820</name>
</gene>
<dbReference type="GO" id="GO:0016491">
    <property type="term" value="F:oxidoreductase activity"/>
    <property type="evidence" value="ECO:0007669"/>
    <property type="project" value="InterPro"/>
</dbReference>
<dbReference type="GO" id="GO:0010181">
    <property type="term" value="F:FMN binding"/>
    <property type="evidence" value="ECO:0007669"/>
    <property type="project" value="TreeGrafter"/>
</dbReference>
<evidence type="ECO:0000313" key="5">
    <source>
        <dbReference type="Proteomes" id="UP000445000"/>
    </source>
</evidence>
<name>A0A829YEV1_9GAMM</name>
<dbReference type="InterPro" id="IPR050712">
    <property type="entry name" value="NAD(P)H-dep_reductase"/>
</dbReference>
<dbReference type="Proteomes" id="UP000445000">
    <property type="component" value="Unassembled WGS sequence"/>
</dbReference>
<dbReference type="AlphaFoldDB" id="A0A829YEV1"/>
<protein>
    <submittedName>
        <fullName evidence="4">ACP phosphodiesterase</fullName>
    </submittedName>
</protein>
<dbReference type="Pfam" id="PF03358">
    <property type="entry name" value="FMN_red"/>
    <property type="match status" value="1"/>
</dbReference>
<organism evidence="4 5">
    <name type="scientific">Steroidobacter agaridevorans</name>
    <dbReference type="NCBI Taxonomy" id="2695856"/>
    <lineage>
        <taxon>Bacteria</taxon>
        <taxon>Pseudomonadati</taxon>
        <taxon>Pseudomonadota</taxon>
        <taxon>Gammaproteobacteria</taxon>
        <taxon>Steroidobacterales</taxon>
        <taxon>Steroidobacteraceae</taxon>
        <taxon>Steroidobacter</taxon>
    </lineage>
</organism>
<comment type="cofactor">
    <cofactor evidence="1">
        <name>FMN</name>
        <dbReference type="ChEBI" id="CHEBI:58210"/>
    </cofactor>
</comment>
<dbReference type="GO" id="GO:0005829">
    <property type="term" value="C:cytosol"/>
    <property type="evidence" value="ECO:0007669"/>
    <property type="project" value="TreeGrafter"/>
</dbReference>
<proteinExistence type="predicted"/>
<dbReference type="InterPro" id="IPR029039">
    <property type="entry name" value="Flavoprotein-like_sf"/>
</dbReference>
<accession>A0A829YEV1</accession>
<keyword evidence="2" id="KW-0288">FMN</keyword>
<dbReference type="Gene3D" id="3.40.50.360">
    <property type="match status" value="1"/>
</dbReference>
<dbReference type="PANTHER" id="PTHR30543">
    <property type="entry name" value="CHROMATE REDUCTASE"/>
    <property type="match status" value="1"/>
</dbReference>
<evidence type="ECO:0000313" key="4">
    <source>
        <dbReference type="EMBL" id="GFE81182.1"/>
    </source>
</evidence>
<sequence length="182" mass="19900">MTNVGFIVGSLRKGAYTRMLSRAIVEIAPPTFKLTEIGIGELPLYNQDLETDTPPPAWTTFRNQVKSSDAILFITPEYNRGMPGGVKNAIDVGSRPPKQSSWRGKPAAVISLTPGKLGAMGSHHQLRLTLSVLGVPVMPMPEIYLAEAGKLFDADGKLVSEDTIKLLTSMLNDFDTWIGRFR</sequence>
<evidence type="ECO:0000256" key="1">
    <source>
        <dbReference type="ARBA" id="ARBA00001917"/>
    </source>
</evidence>
<evidence type="ECO:0000259" key="3">
    <source>
        <dbReference type="Pfam" id="PF03358"/>
    </source>
</evidence>
<feature type="domain" description="NADPH-dependent FMN reductase-like" evidence="3">
    <location>
        <begin position="3"/>
        <end position="148"/>
    </location>
</feature>
<dbReference type="PANTHER" id="PTHR30543:SF21">
    <property type="entry name" value="NAD(P)H-DEPENDENT FMN REDUCTASE LOT6"/>
    <property type="match status" value="1"/>
</dbReference>